<feature type="transmembrane region" description="Helical" evidence="8">
    <location>
        <begin position="222"/>
        <end position="239"/>
    </location>
</feature>
<feature type="transmembrane region" description="Helical" evidence="8">
    <location>
        <begin position="7"/>
        <end position="25"/>
    </location>
</feature>
<feature type="domain" description="SGNH" evidence="10">
    <location>
        <begin position="415"/>
        <end position="619"/>
    </location>
</feature>
<dbReference type="Pfam" id="PF19040">
    <property type="entry name" value="SGNH"/>
    <property type="match status" value="1"/>
</dbReference>
<evidence type="ECO:0000256" key="2">
    <source>
        <dbReference type="ARBA" id="ARBA00022475"/>
    </source>
</evidence>
<dbReference type="EMBL" id="CP000471">
    <property type="protein sequence ID" value="ABK43650.1"/>
    <property type="molecule type" value="Genomic_DNA"/>
</dbReference>
<feature type="transmembrane region" description="Helical" evidence="8">
    <location>
        <begin position="308"/>
        <end position="327"/>
    </location>
</feature>
<feature type="transmembrane region" description="Helical" evidence="8">
    <location>
        <begin position="245"/>
        <end position="264"/>
    </location>
</feature>
<keyword evidence="2" id="KW-1003">Cell membrane</keyword>
<evidence type="ECO:0000256" key="1">
    <source>
        <dbReference type="ARBA" id="ARBA00004651"/>
    </source>
</evidence>
<dbReference type="eggNOG" id="COG1835">
    <property type="taxonomic scope" value="Bacteria"/>
</dbReference>
<reference evidence="11 12" key="2">
    <citation type="journal article" date="2012" name="Int. J. Syst. Evol. Microbiol.">
        <title>Magnetococcus marinus gen. nov., sp. nov., a marine, magnetotactic bacterium that represents a novel lineage (Magnetococcaceae fam. nov.; Magnetococcales ord. nov.) at the base of the Alphaproteobacteria.</title>
        <authorList>
            <person name="Bazylinski D.A."/>
            <person name="Williams T.J."/>
            <person name="Lefevre C.T."/>
            <person name="Berg R.J."/>
            <person name="Zhang C.L."/>
            <person name="Bowser S.S."/>
            <person name="Dean A.J."/>
            <person name="Beveridge T.J."/>
        </authorList>
    </citation>
    <scope>NUCLEOTIDE SEQUENCE [LARGE SCALE GENOMIC DNA]</scope>
    <source>
        <strain evidence="12">ATCC BAA-1437 / JCM 17883 / MC-1</strain>
    </source>
</reference>
<name>A0L6Q7_MAGMM</name>
<organism evidence="11 12">
    <name type="scientific">Magnetococcus marinus (strain ATCC BAA-1437 / JCM 17883 / MC-1)</name>
    <dbReference type="NCBI Taxonomy" id="156889"/>
    <lineage>
        <taxon>Bacteria</taxon>
        <taxon>Pseudomonadati</taxon>
        <taxon>Pseudomonadota</taxon>
        <taxon>Magnetococcia</taxon>
        <taxon>Magnetococcales</taxon>
        <taxon>Magnetococcaceae</taxon>
        <taxon>Magnetococcus</taxon>
    </lineage>
</organism>
<dbReference type="KEGG" id="mgm:Mmc1_1138"/>
<feature type="transmembrane region" description="Helical" evidence="8">
    <location>
        <begin position="135"/>
        <end position="154"/>
    </location>
</feature>
<evidence type="ECO:0000256" key="4">
    <source>
        <dbReference type="ARBA" id="ARBA00022692"/>
    </source>
</evidence>
<evidence type="ECO:0000256" key="6">
    <source>
        <dbReference type="ARBA" id="ARBA00023136"/>
    </source>
</evidence>
<comment type="subcellular location">
    <subcellularLocation>
        <location evidence="1">Cell membrane</location>
        <topology evidence="1">Multi-pass membrane protein</topology>
    </subcellularLocation>
</comment>
<evidence type="ECO:0000256" key="8">
    <source>
        <dbReference type="SAM" id="Phobius"/>
    </source>
</evidence>
<feature type="transmembrane region" description="Helical" evidence="8">
    <location>
        <begin position="31"/>
        <end position="51"/>
    </location>
</feature>
<evidence type="ECO:0000313" key="11">
    <source>
        <dbReference type="EMBL" id="ABK43650.1"/>
    </source>
</evidence>
<evidence type="ECO:0000259" key="9">
    <source>
        <dbReference type="Pfam" id="PF01757"/>
    </source>
</evidence>
<dbReference type="SUPFAM" id="SSF52266">
    <property type="entry name" value="SGNH hydrolase"/>
    <property type="match status" value="1"/>
</dbReference>
<accession>A0L6Q7</accession>
<dbReference type="InterPro" id="IPR043968">
    <property type="entry name" value="SGNH"/>
</dbReference>
<keyword evidence="5 8" id="KW-1133">Transmembrane helix</keyword>
<dbReference type="Proteomes" id="UP000002586">
    <property type="component" value="Chromosome"/>
</dbReference>
<evidence type="ECO:0000256" key="3">
    <source>
        <dbReference type="ARBA" id="ARBA00022679"/>
    </source>
</evidence>
<reference evidence="12" key="1">
    <citation type="journal article" date="2009" name="Appl. Environ. Microbiol.">
        <title>Complete genome sequence of the chemolithoautotrophic marine magnetotactic coccus strain MC-1.</title>
        <authorList>
            <person name="Schubbe S."/>
            <person name="Williams T.J."/>
            <person name="Xie G."/>
            <person name="Kiss H.E."/>
            <person name="Brettin T.S."/>
            <person name="Martinez D."/>
            <person name="Ross C.A."/>
            <person name="Schuler D."/>
            <person name="Cox B.L."/>
            <person name="Nealson K.H."/>
            <person name="Bazylinski D.A."/>
        </authorList>
    </citation>
    <scope>NUCLEOTIDE SEQUENCE [LARGE SCALE GENOMIC DNA]</scope>
    <source>
        <strain evidence="12">ATCC BAA-1437 / JCM 17883 / MC-1</strain>
    </source>
</reference>
<dbReference type="OrthoDB" id="9796461at2"/>
<dbReference type="InterPro" id="IPR002656">
    <property type="entry name" value="Acyl_transf_3_dom"/>
</dbReference>
<evidence type="ECO:0000256" key="7">
    <source>
        <dbReference type="ARBA" id="ARBA00023315"/>
    </source>
</evidence>
<keyword evidence="7 11" id="KW-0012">Acyltransferase</keyword>
<evidence type="ECO:0000256" key="5">
    <source>
        <dbReference type="ARBA" id="ARBA00022989"/>
    </source>
</evidence>
<dbReference type="PANTHER" id="PTHR23028:SF53">
    <property type="entry name" value="ACYL_TRANSF_3 DOMAIN-CONTAINING PROTEIN"/>
    <property type="match status" value="1"/>
</dbReference>
<dbReference type="Pfam" id="PF01757">
    <property type="entry name" value="Acyl_transf_3"/>
    <property type="match status" value="1"/>
</dbReference>
<dbReference type="Gene3D" id="3.40.50.1110">
    <property type="entry name" value="SGNH hydrolase"/>
    <property type="match status" value="1"/>
</dbReference>
<keyword evidence="3 11" id="KW-0808">Transferase</keyword>
<keyword evidence="6 8" id="KW-0472">Membrane</keyword>
<feature type="domain" description="Acyltransferase 3" evidence="9">
    <location>
        <begin position="5"/>
        <end position="327"/>
    </location>
</feature>
<feature type="transmembrane region" description="Helical" evidence="8">
    <location>
        <begin position="347"/>
        <end position="368"/>
    </location>
</feature>
<protein>
    <submittedName>
        <fullName evidence="11">Acyltransferase 3</fullName>
    </submittedName>
</protein>
<feature type="transmembrane region" description="Helical" evidence="8">
    <location>
        <begin position="187"/>
        <end position="210"/>
    </location>
</feature>
<dbReference type="RefSeq" id="WP_011712805.1">
    <property type="nucleotide sequence ID" value="NC_008576.1"/>
</dbReference>
<dbReference type="GO" id="GO:0016788">
    <property type="term" value="F:hydrolase activity, acting on ester bonds"/>
    <property type="evidence" value="ECO:0007669"/>
    <property type="project" value="UniProtKB-ARBA"/>
</dbReference>
<sequence>MKYRPEIDGLRAVAVVPVLLFHAGLEAFSGGYVGVDVFFVISGYLITSIIFNEIQADKFTLLSFYERRARRILPALFFVMIISVPLAWAWLMPKYLEEFSDSLVAVSTFSSNILFGLESGYFDTEAELKPFLHTWSLAVEEQYYILFPLFIILTWRFGQKVLFTILAVLFIVSLMGSHWLIDYRPTAAFFLLPTRGWEILLGALCAFYPLKNPTKPTFNNHQFLSLFGLVLILYALFMFDKSTPMPSLITLIPTVGAALVILFAQEQTWVKTALSSRLFVGIGIVSYSTYLWHQPILAFIRHKNNNLSLNYLEVCLALTLTFMLAFFSWKYIELPARNGSLIIRRHFFYIALFFSLFLIGTGLVGHTYQGFPGRFDKVLEGDLGQEPFFTLMDQQFVDCPQHEIAQHAVYHKGYMRCKQSQEGEVDIVLLGDSHAEHLFLGLAEALKGRNIAYYIQNMEPYLSSKDFSAIFSELLLNHRNQTVLLTMHFVGRLKTVDTSLYDNFLAVISALEKSGKQVVLLGDVPRFKVRPDICVYQNKNTKNRYDLCQINRAEIEAQRGIFHHALNRLNKEHGVRYVDLYPIFCKEGLCSMSKGGYTLYRDANHLNIYGSRQVGAYILKQVPELILKP</sequence>
<dbReference type="InterPro" id="IPR050879">
    <property type="entry name" value="Acyltransferase_3"/>
</dbReference>
<feature type="transmembrane region" description="Helical" evidence="8">
    <location>
        <begin position="276"/>
        <end position="293"/>
    </location>
</feature>
<keyword evidence="12" id="KW-1185">Reference proteome</keyword>
<dbReference type="STRING" id="156889.Mmc1_1138"/>
<proteinExistence type="predicted"/>
<dbReference type="GO" id="GO:0005886">
    <property type="term" value="C:plasma membrane"/>
    <property type="evidence" value="ECO:0007669"/>
    <property type="project" value="UniProtKB-SubCell"/>
</dbReference>
<dbReference type="PANTHER" id="PTHR23028">
    <property type="entry name" value="ACETYLTRANSFERASE"/>
    <property type="match status" value="1"/>
</dbReference>
<dbReference type="GO" id="GO:0009103">
    <property type="term" value="P:lipopolysaccharide biosynthetic process"/>
    <property type="evidence" value="ECO:0007669"/>
    <property type="project" value="TreeGrafter"/>
</dbReference>
<dbReference type="GO" id="GO:0016747">
    <property type="term" value="F:acyltransferase activity, transferring groups other than amino-acyl groups"/>
    <property type="evidence" value="ECO:0007669"/>
    <property type="project" value="InterPro"/>
</dbReference>
<dbReference type="HOGENOM" id="CLU_005679_10_4_5"/>
<evidence type="ECO:0000259" key="10">
    <source>
        <dbReference type="Pfam" id="PF19040"/>
    </source>
</evidence>
<dbReference type="InterPro" id="IPR036514">
    <property type="entry name" value="SGNH_hydro_sf"/>
</dbReference>
<feature type="transmembrane region" description="Helical" evidence="8">
    <location>
        <begin position="72"/>
        <end position="91"/>
    </location>
</feature>
<evidence type="ECO:0000313" key="12">
    <source>
        <dbReference type="Proteomes" id="UP000002586"/>
    </source>
</evidence>
<feature type="transmembrane region" description="Helical" evidence="8">
    <location>
        <begin position="161"/>
        <end position="181"/>
    </location>
</feature>
<gene>
    <name evidence="11" type="ordered locus">Mmc1_1138</name>
</gene>
<keyword evidence="4 8" id="KW-0812">Transmembrane</keyword>
<dbReference type="AlphaFoldDB" id="A0L6Q7"/>